<feature type="domain" description="Aminoacyl-tRNA synthetase class Ia" evidence="9">
    <location>
        <begin position="24"/>
        <end position="436"/>
    </location>
</feature>
<dbReference type="Gene3D" id="3.90.740.10">
    <property type="entry name" value="Valyl/Leucyl/Isoleucyl-tRNA synthetase, editing domain"/>
    <property type="match status" value="1"/>
</dbReference>
<evidence type="ECO:0000256" key="2">
    <source>
        <dbReference type="ARBA" id="ARBA00022598"/>
    </source>
</evidence>
<dbReference type="PANTHER" id="PTHR11946:SF93">
    <property type="entry name" value="VALINE--TRNA LIGASE, CHLOROPLASTIC_MITOCHONDRIAL 2"/>
    <property type="match status" value="1"/>
</dbReference>
<feature type="non-terminal residue" evidence="10">
    <location>
        <position position="443"/>
    </location>
</feature>
<keyword evidence="4" id="KW-0067">ATP-binding</keyword>
<organism evidence="10">
    <name type="scientific">hydrothermal vent metagenome</name>
    <dbReference type="NCBI Taxonomy" id="652676"/>
    <lineage>
        <taxon>unclassified sequences</taxon>
        <taxon>metagenomes</taxon>
        <taxon>ecological metagenomes</taxon>
    </lineage>
</organism>
<dbReference type="InterPro" id="IPR002303">
    <property type="entry name" value="Valyl-tRNA_ligase"/>
</dbReference>
<dbReference type="InterPro" id="IPR014729">
    <property type="entry name" value="Rossmann-like_a/b/a_fold"/>
</dbReference>
<keyword evidence="5" id="KW-0648">Protein biosynthesis</keyword>
<dbReference type="GO" id="GO:0005829">
    <property type="term" value="C:cytosol"/>
    <property type="evidence" value="ECO:0007669"/>
    <property type="project" value="TreeGrafter"/>
</dbReference>
<accession>A0A3B1DG81</accession>
<evidence type="ECO:0000256" key="8">
    <source>
        <dbReference type="ARBA" id="ARBA00047552"/>
    </source>
</evidence>
<evidence type="ECO:0000256" key="4">
    <source>
        <dbReference type="ARBA" id="ARBA00022840"/>
    </source>
</evidence>
<keyword evidence="6 10" id="KW-0030">Aminoacyl-tRNA synthetase</keyword>
<dbReference type="Gene3D" id="3.40.50.620">
    <property type="entry name" value="HUPs"/>
    <property type="match status" value="1"/>
</dbReference>
<dbReference type="EMBL" id="UOGK01000596">
    <property type="protein sequence ID" value="VAX41806.1"/>
    <property type="molecule type" value="Genomic_DNA"/>
</dbReference>
<dbReference type="EC" id="6.1.1.9" evidence="1"/>
<evidence type="ECO:0000256" key="1">
    <source>
        <dbReference type="ARBA" id="ARBA00013169"/>
    </source>
</evidence>
<dbReference type="Pfam" id="PF00133">
    <property type="entry name" value="tRNA-synt_1"/>
    <property type="match status" value="1"/>
</dbReference>
<evidence type="ECO:0000256" key="5">
    <source>
        <dbReference type="ARBA" id="ARBA00022917"/>
    </source>
</evidence>
<dbReference type="GO" id="GO:0004832">
    <property type="term" value="F:valine-tRNA ligase activity"/>
    <property type="evidence" value="ECO:0007669"/>
    <property type="project" value="UniProtKB-EC"/>
</dbReference>
<dbReference type="PANTHER" id="PTHR11946">
    <property type="entry name" value="VALYL-TRNA SYNTHETASES"/>
    <property type="match status" value="1"/>
</dbReference>
<protein>
    <recommendedName>
        <fullName evidence="1">valine--tRNA ligase</fullName>
        <ecNumber evidence="1">6.1.1.9</ecNumber>
    </recommendedName>
    <alternativeName>
        <fullName evidence="7">Valyl-tRNA synthetase</fullName>
    </alternativeName>
</protein>
<evidence type="ECO:0000256" key="3">
    <source>
        <dbReference type="ARBA" id="ARBA00022741"/>
    </source>
</evidence>
<keyword evidence="3" id="KW-0547">Nucleotide-binding</keyword>
<reference evidence="10" key="1">
    <citation type="submission" date="2018-06" db="EMBL/GenBank/DDBJ databases">
        <authorList>
            <person name="Zhirakovskaya E."/>
        </authorList>
    </citation>
    <scope>NUCLEOTIDE SEQUENCE</scope>
</reference>
<comment type="catalytic activity">
    <reaction evidence="8">
        <text>tRNA(Val) + L-valine + ATP = L-valyl-tRNA(Val) + AMP + diphosphate</text>
        <dbReference type="Rhea" id="RHEA:10704"/>
        <dbReference type="Rhea" id="RHEA-COMP:9672"/>
        <dbReference type="Rhea" id="RHEA-COMP:9708"/>
        <dbReference type="ChEBI" id="CHEBI:30616"/>
        <dbReference type="ChEBI" id="CHEBI:33019"/>
        <dbReference type="ChEBI" id="CHEBI:57762"/>
        <dbReference type="ChEBI" id="CHEBI:78442"/>
        <dbReference type="ChEBI" id="CHEBI:78537"/>
        <dbReference type="ChEBI" id="CHEBI:456215"/>
        <dbReference type="EC" id="6.1.1.9"/>
    </reaction>
</comment>
<dbReference type="GO" id="GO:0006438">
    <property type="term" value="P:valyl-tRNA aminoacylation"/>
    <property type="evidence" value="ECO:0007669"/>
    <property type="project" value="InterPro"/>
</dbReference>
<gene>
    <name evidence="10" type="ORF">MNBD_PLANCTO03-576</name>
</gene>
<keyword evidence="2 10" id="KW-0436">Ligase</keyword>
<sequence length="443" mass="49521">MSTETTRAAMPPKYQPAEHEAGIRERWERAGAFHADPAKVLSGEALPYAILIPPPNVTAALHLGHALNNTLQDVLIRARRMMGFETLWMPGTDHAGIATQTVVDKRLTAEGKPGIAALRTVEGGREQFVEKVQAFKDEYEARITHQLKMMGCSCDWDRQRFTMDEMCARAVREAFFRLFRDGLIYRGKRIVNWDPVTQTALADDEVEMEEVEGKFYYLRYPLVHPSENADDPLDAQEVSWSELAARGYPGAEDHPAEDVAWLTVATTRPETYIGDSGVAVNPRDPRAGSLRGLCTQLPIIGRIIPIVEDDFVVMPDPEGSDPKAKFATGFLKVTPAHDPNDYAIGQRHNLEQINVMAPDASISDQHGWDRTGRGEGGHVFLGKSREDARELVVKEFHARGLLEEIKPYVHSVGHSYRSHAAIEPYLSDQWYVKVTDEKLRGAA</sequence>
<dbReference type="InterPro" id="IPR009008">
    <property type="entry name" value="Val/Leu/Ile-tRNA-synth_edit"/>
</dbReference>
<name>A0A3B1DG81_9ZZZZ</name>
<evidence type="ECO:0000256" key="6">
    <source>
        <dbReference type="ARBA" id="ARBA00023146"/>
    </source>
</evidence>
<evidence type="ECO:0000256" key="7">
    <source>
        <dbReference type="ARBA" id="ARBA00029936"/>
    </source>
</evidence>
<dbReference type="InterPro" id="IPR002300">
    <property type="entry name" value="aa-tRNA-synth_Ia"/>
</dbReference>
<dbReference type="GO" id="GO:0002161">
    <property type="term" value="F:aminoacyl-tRNA deacylase activity"/>
    <property type="evidence" value="ECO:0007669"/>
    <property type="project" value="InterPro"/>
</dbReference>
<dbReference type="SUPFAM" id="SSF52374">
    <property type="entry name" value="Nucleotidylyl transferase"/>
    <property type="match status" value="1"/>
</dbReference>
<dbReference type="SUPFAM" id="SSF50677">
    <property type="entry name" value="ValRS/IleRS/LeuRS editing domain"/>
    <property type="match status" value="1"/>
</dbReference>
<dbReference type="PRINTS" id="PR00986">
    <property type="entry name" value="TRNASYNTHVAL"/>
</dbReference>
<dbReference type="InterPro" id="IPR001412">
    <property type="entry name" value="aa-tRNA-synth_I_CS"/>
</dbReference>
<evidence type="ECO:0000313" key="10">
    <source>
        <dbReference type="EMBL" id="VAX41806.1"/>
    </source>
</evidence>
<evidence type="ECO:0000259" key="9">
    <source>
        <dbReference type="Pfam" id="PF00133"/>
    </source>
</evidence>
<proteinExistence type="predicted"/>
<dbReference type="AlphaFoldDB" id="A0A3B1DG81"/>
<dbReference type="FunFam" id="3.40.50.620:FF:000020">
    <property type="entry name" value="Valine--tRNA ligase, mitochondrial"/>
    <property type="match status" value="1"/>
</dbReference>
<dbReference type="PROSITE" id="PS00178">
    <property type="entry name" value="AA_TRNA_LIGASE_I"/>
    <property type="match status" value="1"/>
</dbReference>
<dbReference type="GO" id="GO:0005524">
    <property type="term" value="F:ATP binding"/>
    <property type="evidence" value="ECO:0007669"/>
    <property type="project" value="UniProtKB-KW"/>
</dbReference>